<proteinExistence type="predicted"/>
<comment type="caution">
    <text evidence="1">The sequence shown here is derived from an EMBL/GenBank/DDBJ whole genome shotgun (WGS) entry which is preliminary data.</text>
</comment>
<dbReference type="Proteomes" id="UP000321197">
    <property type="component" value="Unassembled WGS sequence"/>
</dbReference>
<dbReference type="RefSeq" id="WP_119340177.1">
    <property type="nucleotide sequence ID" value="NZ_BJXL01000062.1"/>
</dbReference>
<dbReference type="OrthoDB" id="27550at2"/>
<reference evidence="1 2" key="1">
    <citation type="submission" date="2019-07" db="EMBL/GenBank/DDBJ databases">
        <title>Whole genome shotgun sequence of Meiothermus hypogaeus NBRC 106114.</title>
        <authorList>
            <person name="Hosoyama A."/>
            <person name="Uohara A."/>
            <person name="Ohji S."/>
            <person name="Ichikawa N."/>
        </authorList>
    </citation>
    <scope>NUCLEOTIDE SEQUENCE [LARGE SCALE GENOMIC DNA]</scope>
    <source>
        <strain evidence="1 2">NBRC 106114</strain>
    </source>
</reference>
<evidence type="ECO:0000313" key="2">
    <source>
        <dbReference type="Proteomes" id="UP000321197"/>
    </source>
</evidence>
<organism evidence="1 2">
    <name type="scientific">Meiothermus hypogaeus NBRC 106114</name>
    <dbReference type="NCBI Taxonomy" id="1227553"/>
    <lineage>
        <taxon>Bacteria</taxon>
        <taxon>Thermotogati</taxon>
        <taxon>Deinococcota</taxon>
        <taxon>Deinococci</taxon>
        <taxon>Thermales</taxon>
        <taxon>Thermaceae</taxon>
        <taxon>Meiothermus</taxon>
    </lineage>
</organism>
<dbReference type="EMBL" id="BJXL01000062">
    <property type="protein sequence ID" value="GEM83811.1"/>
    <property type="molecule type" value="Genomic_DNA"/>
</dbReference>
<name>A0A511R2H6_9DEIN</name>
<sequence>MKEQAILIMTSEGAPRPGLRSAAPSSGWTKLFQARDYYLDLSYKHDGQQGLLLGQLLCEGEAPVGAAKLTLVGPEGTPIQTEEVVPNTGFRLVVGDVAAHRLELTLDQTTFEVALS</sequence>
<dbReference type="AlphaFoldDB" id="A0A511R2H6"/>
<protein>
    <submittedName>
        <fullName evidence="1">Uncharacterized protein</fullName>
    </submittedName>
</protein>
<accession>A0A511R2H6</accession>
<gene>
    <name evidence="1" type="ORF">MHY01S_19770</name>
</gene>
<evidence type="ECO:0000313" key="1">
    <source>
        <dbReference type="EMBL" id="GEM83811.1"/>
    </source>
</evidence>